<dbReference type="InterPro" id="IPR052137">
    <property type="entry name" value="uS15_ribosomal"/>
</dbReference>
<keyword evidence="5" id="KW-0496">Mitochondrion</keyword>
<dbReference type="PANTHER" id="PTHR46685:SF1">
    <property type="entry name" value="SMALL RIBOSOMAL SUBUNIT PROTEIN US15M"/>
    <property type="match status" value="1"/>
</dbReference>
<comment type="subcellular location">
    <subcellularLocation>
        <location evidence="1">Mitochondrion</location>
    </subcellularLocation>
</comment>
<dbReference type="GO" id="GO:0003735">
    <property type="term" value="F:structural constituent of ribosome"/>
    <property type="evidence" value="ECO:0007669"/>
    <property type="project" value="InterPro"/>
</dbReference>
<proteinExistence type="inferred from homology"/>
<keyword evidence="6 9" id="KW-0687">Ribonucleoprotein</keyword>
<dbReference type="Gene3D" id="1.10.287.10">
    <property type="entry name" value="S15/NS1, RNA-binding"/>
    <property type="match status" value="1"/>
</dbReference>
<dbReference type="AlphaFoldDB" id="A0A1B6GPM9"/>
<dbReference type="InterPro" id="IPR009068">
    <property type="entry name" value="uS15_NS1_RNA-bd_sf"/>
</dbReference>
<evidence type="ECO:0000256" key="3">
    <source>
        <dbReference type="ARBA" id="ARBA00022946"/>
    </source>
</evidence>
<dbReference type="Pfam" id="PF00312">
    <property type="entry name" value="Ribosomal_S15"/>
    <property type="match status" value="1"/>
</dbReference>
<evidence type="ECO:0000256" key="7">
    <source>
        <dbReference type="ARBA" id="ARBA00035249"/>
    </source>
</evidence>
<dbReference type="CDD" id="cd00677">
    <property type="entry name" value="S15_NS1_EPRS_RNA-bind"/>
    <property type="match status" value="1"/>
</dbReference>
<keyword evidence="3" id="KW-0809">Transit peptide</keyword>
<gene>
    <name evidence="10" type="ORF">g.16927</name>
</gene>
<keyword evidence="4 9" id="KW-0689">Ribosomal protein</keyword>
<dbReference type="GO" id="GO:0032543">
    <property type="term" value="P:mitochondrial translation"/>
    <property type="evidence" value="ECO:0007669"/>
    <property type="project" value="TreeGrafter"/>
</dbReference>
<dbReference type="EMBL" id="GECZ01005384">
    <property type="protein sequence ID" value="JAS64385.1"/>
    <property type="molecule type" value="Transcribed_RNA"/>
</dbReference>
<evidence type="ECO:0000256" key="8">
    <source>
        <dbReference type="ARBA" id="ARBA00035528"/>
    </source>
</evidence>
<name>A0A1B6GPM9_9HEMI</name>
<evidence type="ECO:0000256" key="4">
    <source>
        <dbReference type="ARBA" id="ARBA00022980"/>
    </source>
</evidence>
<dbReference type="InterPro" id="IPR000589">
    <property type="entry name" value="Ribosomal_uS15"/>
</dbReference>
<dbReference type="SMART" id="SM01387">
    <property type="entry name" value="Ribosomal_S15"/>
    <property type="match status" value="1"/>
</dbReference>
<reference evidence="10" key="1">
    <citation type="submission" date="2015-11" db="EMBL/GenBank/DDBJ databases">
        <title>De novo transcriptome assembly of four potential Pierce s Disease insect vectors from Arizona vineyards.</title>
        <authorList>
            <person name="Tassone E.E."/>
        </authorList>
    </citation>
    <scope>NUCLEOTIDE SEQUENCE</scope>
</reference>
<evidence type="ECO:0000313" key="10">
    <source>
        <dbReference type="EMBL" id="JAS64385.1"/>
    </source>
</evidence>
<evidence type="ECO:0000256" key="9">
    <source>
        <dbReference type="RuleBase" id="RU003919"/>
    </source>
</evidence>
<evidence type="ECO:0000256" key="6">
    <source>
        <dbReference type="ARBA" id="ARBA00023274"/>
    </source>
</evidence>
<evidence type="ECO:0000256" key="5">
    <source>
        <dbReference type="ARBA" id="ARBA00023128"/>
    </source>
</evidence>
<evidence type="ECO:0000256" key="1">
    <source>
        <dbReference type="ARBA" id="ARBA00004173"/>
    </source>
</evidence>
<dbReference type="SUPFAM" id="SSF47060">
    <property type="entry name" value="S15/NS1 RNA-binding domain"/>
    <property type="match status" value="1"/>
</dbReference>
<dbReference type="PANTHER" id="PTHR46685">
    <property type="entry name" value="28S RIBOSOMAL PROTEIN S15, MITOCHONDRIAL"/>
    <property type="match status" value="1"/>
</dbReference>
<dbReference type="GO" id="GO:0003723">
    <property type="term" value="F:RNA binding"/>
    <property type="evidence" value="ECO:0007669"/>
    <property type="project" value="TreeGrafter"/>
</dbReference>
<protein>
    <recommendedName>
        <fullName evidence="7">Small ribosomal subunit protein uS15m</fullName>
    </recommendedName>
    <alternativeName>
        <fullName evidence="8">28S ribosomal protein S15, mitochondrial</fullName>
    </alternativeName>
</protein>
<evidence type="ECO:0000256" key="2">
    <source>
        <dbReference type="ARBA" id="ARBA00008434"/>
    </source>
</evidence>
<sequence>MALISNIIRQNIITTNKNFLISTVQPTRHFKSALKIKWLRPEPIPCIQPEMSGDFGPLGTLDMTQFPSKYKSSKELQSAEDNVQRIHTLEFFHRNVLKEEFLTQYIDRVKAHQLDDSSPEVKIAKMTVTIRNLQIHMAKFPTDKINKVRLKESIDKRNKHLTRLRLKDYKKFEWLLEKLDLQYKVIGFGCNERVERKKSLRRLTALFIEKLKAERLAEYKAFLDSQKESFLKEKLDKFIWMKKSEEEFGVTPTVTESDIENVRKQLQDLLQVNKPESVAE</sequence>
<organism evidence="10">
    <name type="scientific">Cuerna arida</name>
    <dbReference type="NCBI Taxonomy" id="1464854"/>
    <lineage>
        <taxon>Eukaryota</taxon>
        <taxon>Metazoa</taxon>
        <taxon>Ecdysozoa</taxon>
        <taxon>Arthropoda</taxon>
        <taxon>Hexapoda</taxon>
        <taxon>Insecta</taxon>
        <taxon>Pterygota</taxon>
        <taxon>Neoptera</taxon>
        <taxon>Paraneoptera</taxon>
        <taxon>Hemiptera</taxon>
        <taxon>Auchenorrhyncha</taxon>
        <taxon>Membracoidea</taxon>
        <taxon>Cicadellidae</taxon>
        <taxon>Cicadellinae</taxon>
        <taxon>Proconiini</taxon>
        <taxon>Cuerna</taxon>
    </lineage>
</organism>
<accession>A0A1B6GPM9</accession>
<dbReference type="GO" id="GO:0005763">
    <property type="term" value="C:mitochondrial small ribosomal subunit"/>
    <property type="evidence" value="ECO:0007669"/>
    <property type="project" value="TreeGrafter"/>
</dbReference>
<comment type="similarity">
    <text evidence="2 9">Belongs to the universal ribosomal protein uS15 family.</text>
</comment>